<dbReference type="PANTHER" id="PTHR45763:SF46">
    <property type="entry name" value="AB HYDROLASE-1 DOMAIN-CONTAINING PROTEIN"/>
    <property type="match status" value="1"/>
</dbReference>
<evidence type="ECO:0000313" key="3">
    <source>
        <dbReference type="EMBL" id="CAF3954815.1"/>
    </source>
</evidence>
<dbReference type="Gene3D" id="3.40.50.1820">
    <property type="entry name" value="alpha/beta hydrolase"/>
    <property type="match status" value="1"/>
</dbReference>
<sequence length="317" mass="35707">MSQSVASSISNDLQVPDEKYVTLSDGRQLAYTEQGDINSNKIIIFFHGVFGVGDSSMETKLYQEIGYHFIAPTLPGWGNSSPWPENQPILNYPNDIHQLLLSMKKNDNKNLKITVGGGSYGTVFAQICFGASPDIMPEVANVKSLILCSSFSPFKYHKEYTTGMSWLNYFAVGIPAIYFPSIRRLMGSFIKKKVQKAKLHKWEEERNHPSGWILETMARNMCLSMSKTMDGFNTVAYILHSDWGFDPKNLPSSPKRKVLIIAGKGDKIAHMEMSTYLVESYPNAELQILDGGHLASFFEINVIIKNWLTNLDKELDE</sequence>
<dbReference type="EMBL" id="CAJOBD010003557">
    <property type="protein sequence ID" value="CAF3954815.1"/>
    <property type="molecule type" value="Genomic_DNA"/>
</dbReference>
<name>A0A813YEK2_9BILA</name>
<dbReference type="PANTHER" id="PTHR45763">
    <property type="entry name" value="HYDROLASE, ALPHA/BETA FOLD FAMILY PROTEIN, EXPRESSED-RELATED"/>
    <property type="match status" value="1"/>
</dbReference>
<dbReference type="InterPro" id="IPR029058">
    <property type="entry name" value="AB_hydrolase_fold"/>
</dbReference>
<dbReference type="Proteomes" id="UP000663836">
    <property type="component" value="Unassembled WGS sequence"/>
</dbReference>
<dbReference type="AlphaFoldDB" id="A0A813YEK2"/>
<comment type="caution">
    <text evidence="2">The sequence shown here is derived from an EMBL/GenBank/DDBJ whole genome shotgun (WGS) entry which is preliminary data.</text>
</comment>
<organism evidence="2 4">
    <name type="scientific">Rotaria sordida</name>
    <dbReference type="NCBI Taxonomy" id="392033"/>
    <lineage>
        <taxon>Eukaryota</taxon>
        <taxon>Metazoa</taxon>
        <taxon>Spiralia</taxon>
        <taxon>Gnathifera</taxon>
        <taxon>Rotifera</taxon>
        <taxon>Eurotatoria</taxon>
        <taxon>Bdelloidea</taxon>
        <taxon>Philodinida</taxon>
        <taxon>Philodinidae</taxon>
        <taxon>Rotaria</taxon>
    </lineage>
</organism>
<reference evidence="2" key="1">
    <citation type="submission" date="2021-02" db="EMBL/GenBank/DDBJ databases">
        <authorList>
            <person name="Nowell W R."/>
        </authorList>
    </citation>
    <scope>NUCLEOTIDE SEQUENCE</scope>
</reference>
<accession>A0A813YEK2</accession>
<protein>
    <recommendedName>
        <fullName evidence="1">AB hydrolase-1 domain-containing protein</fullName>
    </recommendedName>
</protein>
<dbReference type="InterPro" id="IPR000073">
    <property type="entry name" value="AB_hydrolase_1"/>
</dbReference>
<dbReference type="EMBL" id="CAJNOT010000183">
    <property type="protein sequence ID" value="CAF0883261.1"/>
    <property type="molecule type" value="Genomic_DNA"/>
</dbReference>
<evidence type="ECO:0000313" key="2">
    <source>
        <dbReference type="EMBL" id="CAF0883261.1"/>
    </source>
</evidence>
<dbReference type="Pfam" id="PF00561">
    <property type="entry name" value="Abhydrolase_1"/>
    <property type="match status" value="1"/>
</dbReference>
<gene>
    <name evidence="3" type="ORF">JBS370_LOCUS23742</name>
    <name evidence="2" type="ORF">ZHD862_LOCUS6496</name>
</gene>
<dbReference type="Proteomes" id="UP000663864">
    <property type="component" value="Unassembled WGS sequence"/>
</dbReference>
<evidence type="ECO:0000313" key="4">
    <source>
        <dbReference type="Proteomes" id="UP000663864"/>
    </source>
</evidence>
<dbReference type="SUPFAM" id="SSF53474">
    <property type="entry name" value="alpha/beta-Hydrolases"/>
    <property type="match status" value="1"/>
</dbReference>
<feature type="domain" description="AB hydrolase-1" evidence="1">
    <location>
        <begin position="42"/>
        <end position="299"/>
    </location>
</feature>
<evidence type="ECO:0000259" key="1">
    <source>
        <dbReference type="Pfam" id="PF00561"/>
    </source>
</evidence>
<proteinExistence type="predicted"/>